<gene>
    <name evidence="2" type="ORF">ATE48_15040</name>
</gene>
<keyword evidence="1" id="KW-0472">Membrane</keyword>
<reference evidence="2 3" key="1">
    <citation type="submission" date="2015-11" db="EMBL/GenBank/DDBJ databases">
        <title>Whole-Genome Sequence of Candidatus Oderbacter manganicum from the National Park Lower Oder Valley, Germany.</title>
        <authorList>
            <person name="Braun B."/>
            <person name="Liere K."/>
            <person name="Szewzyk U."/>
        </authorList>
    </citation>
    <scope>NUCLEOTIDE SEQUENCE [LARGE SCALE GENOMIC DNA]</scope>
    <source>
        <strain evidence="2 3">OTSz_A_272</strain>
    </source>
</reference>
<evidence type="ECO:0000313" key="3">
    <source>
        <dbReference type="Proteomes" id="UP000092498"/>
    </source>
</evidence>
<dbReference type="RefSeq" id="WP_066772879.1">
    <property type="nucleotide sequence ID" value="NZ_CP013244.1"/>
</dbReference>
<keyword evidence="3" id="KW-1185">Reference proteome</keyword>
<proteinExistence type="predicted"/>
<evidence type="ECO:0000256" key="1">
    <source>
        <dbReference type="SAM" id="Phobius"/>
    </source>
</evidence>
<name>A0A1B1AKP2_9PROT</name>
<dbReference type="OrthoDB" id="9896278at2"/>
<dbReference type="InParanoid" id="A0A1B1AKP2"/>
<sequence length="70" mass="7920">MFKIAYIELKQNFRSAFNVQWRGLAGLAFMVMAMAAIQYDEQVAPELARLNDGFSHVATDFSKKLASFTL</sequence>
<keyword evidence="1" id="KW-0812">Transmembrane</keyword>
<evidence type="ECO:0000313" key="2">
    <source>
        <dbReference type="EMBL" id="ANP47138.1"/>
    </source>
</evidence>
<organism evidence="2 3">
    <name type="scientific">Candidatus Viadribacter manganicus</name>
    <dbReference type="NCBI Taxonomy" id="1759059"/>
    <lineage>
        <taxon>Bacteria</taxon>
        <taxon>Pseudomonadati</taxon>
        <taxon>Pseudomonadota</taxon>
        <taxon>Alphaproteobacteria</taxon>
        <taxon>Hyphomonadales</taxon>
        <taxon>Hyphomonadaceae</taxon>
        <taxon>Candidatus Viadribacter</taxon>
    </lineage>
</organism>
<dbReference type="Proteomes" id="UP000092498">
    <property type="component" value="Chromosome"/>
</dbReference>
<dbReference type="KEGG" id="cbot:ATE48_15040"/>
<feature type="transmembrane region" description="Helical" evidence="1">
    <location>
        <begin position="21"/>
        <end position="39"/>
    </location>
</feature>
<protein>
    <submittedName>
        <fullName evidence="2">Uncharacterized protein</fullName>
    </submittedName>
</protein>
<dbReference type="EMBL" id="CP013244">
    <property type="protein sequence ID" value="ANP47138.1"/>
    <property type="molecule type" value="Genomic_DNA"/>
</dbReference>
<accession>A0A1B1AKP2</accession>
<dbReference type="STRING" id="1759059.ATE48_15040"/>
<dbReference type="AlphaFoldDB" id="A0A1B1AKP2"/>
<keyword evidence="1" id="KW-1133">Transmembrane helix</keyword>